<feature type="domain" description="ABC transmembrane type-1" evidence="9">
    <location>
        <begin position="20"/>
        <end position="305"/>
    </location>
</feature>
<organism evidence="10 11">
    <name type="scientific">Silvanigrella aquatica</name>
    <dbReference type="NCBI Taxonomy" id="1915309"/>
    <lineage>
        <taxon>Bacteria</taxon>
        <taxon>Pseudomonadati</taxon>
        <taxon>Bdellovibrionota</taxon>
        <taxon>Oligoflexia</taxon>
        <taxon>Silvanigrellales</taxon>
        <taxon>Silvanigrellaceae</taxon>
        <taxon>Silvanigrella</taxon>
    </lineage>
</organism>
<dbReference type="Proteomes" id="UP000184731">
    <property type="component" value="Chromosome"/>
</dbReference>
<dbReference type="Pfam" id="PF00664">
    <property type="entry name" value="ABC_membrane"/>
    <property type="match status" value="1"/>
</dbReference>
<dbReference type="Gene3D" id="3.40.50.300">
    <property type="entry name" value="P-loop containing nucleotide triphosphate hydrolases"/>
    <property type="match status" value="1"/>
</dbReference>
<dbReference type="OrthoDB" id="5288711at2"/>
<feature type="transmembrane region" description="Helical" evidence="7">
    <location>
        <begin position="16"/>
        <end position="45"/>
    </location>
</feature>
<evidence type="ECO:0000256" key="6">
    <source>
        <dbReference type="ARBA" id="ARBA00023136"/>
    </source>
</evidence>
<sequence>MIRLKNIIYFVGRKSIFWFIITFFSAIFLSFLELLIVAFLQLFLVSLGLVETKIKILGFVIPRIDLSYVILFLVLIGFFRIIGQIFSNHSTSFSLEYANCRLRNLAVYDLFNQRTRDNGVSDVNFRITEVFPKASLFISNIVYFSSLFLQCSIVMLLMFATAWKESIIGLFGIFFIGILILKITKGVRKVALQVPIEQYKLNAGIEKISRNLLFIKIMRTQNYEQKKLAENVINYGLCSIRASFLNILSITISPFLGILLLVIIILMSQKYFHTEGMILVSFLYLFIRFIQNLSILFGYFSSLNLYYPQIKIAFRYFNSFHKNEIYYINKSLDAIKFIGSNKNYILPDKFLEISSVNNVSNINIKNLNIIFENVSYSYESYKAPLIENLSFEIKQGSHVGIIGPSGSGKSTILFLLLGIIKPNIGNVFISGFLPEEFLDSPNVKVGYVGAEPFLIKGTIKDNLLYGMKEPVSADQIWRALEFASMKDIVEKKSLDYMIPEDQSGLSAGQKQRLCLARAILHNPQLLVLDECTSNLDEGTEYEITSSLERLKGICTAIIVSHRPGILRSVDKIVDLKSRNFEK</sequence>
<dbReference type="SMART" id="SM00382">
    <property type="entry name" value="AAA"/>
    <property type="match status" value="1"/>
</dbReference>
<gene>
    <name evidence="10" type="ORF">AXG55_11830</name>
</gene>
<feature type="transmembrane region" description="Helical" evidence="7">
    <location>
        <begin position="167"/>
        <end position="184"/>
    </location>
</feature>
<dbReference type="InterPro" id="IPR011527">
    <property type="entry name" value="ABC1_TM_dom"/>
</dbReference>
<dbReference type="GO" id="GO:0005524">
    <property type="term" value="F:ATP binding"/>
    <property type="evidence" value="ECO:0007669"/>
    <property type="project" value="UniProtKB-KW"/>
</dbReference>
<evidence type="ECO:0000256" key="7">
    <source>
        <dbReference type="SAM" id="Phobius"/>
    </source>
</evidence>
<dbReference type="STRING" id="1915309.AXG55_11830"/>
<keyword evidence="6 7" id="KW-0472">Membrane</keyword>
<dbReference type="InterPro" id="IPR036640">
    <property type="entry name" value="ABC1_TM_sf"/>
</dbReference>
<accession>A0A1L4D2Z1</accession>
<feature type="transmembrane region" description="Helical" evidence="7">
    <location>
        <begin position="278"/>
        <end position="300"/>
    </location>
</feature>
<dbReference type="InterPro" id="IPR039421">
    <property type="entry name" value="Type_1_exporter"/>
</dbReference>
<feature type="domain" description="ABC transporter" evidence="8">
    <location>
        <begin position="369"/>
        <end position="582"/>
    </location>
</feature>
<evidence type="ECO:0000313" key="11">
    <source>
        <dbReference type="Proteomes" id="UP000184731"/>
    </source>
</evidence>
<dbReference type="GO" id="GO:0015421">
    <property type="term" value="F:ABC-type oligopeptide transporter activity"/>
    <property type="evidence" value="ECO:0007669"/>
    <property type="project" value="TreeGrafter"/>
</dbReference>
<evidence type="ECO:0000256" key="1">
    <source>
        <dbReference type="ARBA" id="ARBA00004651"/>
    </source>
</evidence>
<evidence type="ECO:0000313" key="10">
    <source>
        <dbReference type="EMBL" id="APJ04557.1"/>
    </source>
</evidence>
<evidence type="ECO:0000259" key="9">
    <source>
        <dbReference type="PROSITE" id="PS50929"/>
    </source>
</evidence>
<comment type="subcellular location">
    <subcellularLocation>
        <location evidence="1">Cell membrane</location>
        <topology evidence="1">Multi-pass membrane protein</topology>
    </subcellularLocation>
</comment>
<dbReference type="SUPFAM" id="SSF52540">
    <property type="entry name" value="P-loop containing nucleoside triphosphate hydrolases"/>
    <property type="match status" value="1"/>
</dbReference>
<evidence type="ECO:0008006" key="12">
    <source>
        <dbReference type="Google" id="ProtNLM"/>
    </source>
</evidence>
<proteinExistence type="predicted"/>
<dbReference type="InterPro" id="IPR003593">
    <property type="entry name" value="AAA+_ATPase"/>
</dbReference>
<feature type="transmembrane region" description="Helical" evidence="7">
    <location>
        <begin position="244"/>
        <end position="266"/>
    </location>
</feature>
<dbReference type="SUPFAM" id="SSF90123">
    <property type="entry name" value="ABC transporter transmembrane region"/>
    <property type="match status" value="1"/>
</dbReference>
<dbReference type="AlphaFoldDB" id="A0A1L4D2Z1"/>
<dbReference type="KEGG" id="saqi:AXG55_11830"/>
<dbReference type="PROSITE" id="PS00211">
    <property type="entry name" value="ABC_TRANSPORTER_1"/>
    <property type="match status" value="1"/>
</dbReference>
<keyword evidence="5 7" id="KW-1133">Transmembrane helix</keyword>
<keyword evidence="4" id="KW-0067">ATP-binding</keyword>
<dbReference type="RefSeq" id="WP_148698305.1">
    <property type="nucleotide sequence ID" value="NZ_CP017834.1"/>
</dbReference>
<protein>
    <recommendedName>
        <fullName evidence="12">ABC transporter ATP-binding protein</fullName>
    </recommendedName>
</protein>
<evidence type="ECO:0000256" key="4">
    <source>
        <dbReference type="ARBA" id="ARBA00022840"/>
    </source>
</evidence>
<name>A0A1L4D2Z1_9BACT</name>
<feature type="transmembrane region" description="Helical" evidence="7">
    <location>
        <begin position="66"/>
        <end position="86"/>
    </location>
</feature>
<dbReference type="PANTHER" id="PTHR43394">
    <property type="entry name" value="ATP-DEPENDENT PERMEASE MDL1, MITOCHONDRIAL"/>
    <property type="match status" value="1"/>
</dbReference>
<keyword evidence="2 7" id="KW-0812">Transmembrane</keyword>
<dbReference type="PROSITE" id="PS50929">
    <property type="entry name" value="ABC_TM1F"/>
    <property type="match status" value="1"/>
</dbReference>
<dbReference type="PANTHER" id="PTHR43394:SF1">
    <property type="entry name" value="ATP-BINDING CASSETTE SUB-FAMILY B MEMBER 10, MITOCHONDRIAL"/>
    <property type="match status" value="1"/>
</dbReference>
<evidence type="ECO:0000256" key="5">
    <source>
        <dbReference type="ARBA" id="ARBA00022989"/>
    </source>
</evidence>
<keyword evidence="3" id="KW-0547">Nucleotide-binding</keyword>
<dbReference type="EMBL" id="CP017834">
    <property type="protein sequence ID" value="APJ04557.1"/>
    <property type="molecule type" value="Genomic_DNA"/>
</dbReference>
<keyword evidence="11" id="KW-1185">Reference proteome</keyword>
<dbReference type="InterPro" id="IPR003439">
    <property type="entry name" value="ABC_transporter-like_ATP-bd"/>
</dbReference>
<reference evidence="10 11" key="1">
    <citation type="submission" date="2016-10" db="EMBL/GenBank/DDBJ databases">
        <title>Silvanigrella aquatica sp. nov., isolated from a freshwater lake located in the Black Forest, Germany, description of Silvanigrellaceae fam. nov., Silvanigrellales ord. nov., reclassification of the order Bdellovibrionales in the class Oligoflexia, reclassification of the families Bacteriovoracaceae and Halobacteriovoraceae in the new order Bacteriovoracales ord. nov., and reclassification of the family Pseudobacteriovoracaceae in the order Oligoflexiales.</title>
        <authorList>
            <person name="Hahn M.W."/>
            <person name="Schmidt J."/>
            <person name="Koll U."/>
            <person name="Rohde M."/>
            <person name="Verbag S."/>
            <person name="Pitt A."/>
            <person name="Nakai R."/>
            <person name="Naganuma T."/>
            <person name="Lang E."/>
        </authorList>
    </citation>
    <scope>NUCLEOTIDE SEQUENCE [LARGE SCALE GENOMIC DNA]</scope>
    <source>
        <strain evidence="10 11">MWH-Nonnen-W8red</strain>
    </source>
</reference>
<evidence type="ECO:0000256" key="3">
    <source>
        <dbReference type="ARBA" id="ARBA00022741"/>
    </source>
</evidence>
<dbReference type="Gene3D" id="1.20.1560.10">
    <property type="entry name" value="ABC transporter type 1, transmembrane domain"/>
    <property type="match status" value="1"/>
</dbReference>
<dbReference type="GO" id="GO:0016887">
    <property type="term" value="F:ATP hydrolysis activity"/>
    <property type="evidence" value="ECO:0007669"/>
    <property type="project" value="InterPro"/>
</dbReference>
<dbReference type="CDD" id="cd03228">
    <property type="entry name" value="ABCC_MRP_Like"/>
    <property type="match status" value="1"/>
</dbReference>
<dbReference type="PROSITE" id="PS50893">
    <property type="entry name" value="ABC_TRANSPORTER_2"/>
    <property type="match status" value="1"/>
</dbReference>
<feature type="transmembrane region" description="Helical" evidence="7">
    <location>
        <begin position="141"/>
        <end position="160"/>
    </location>
</feature>
<dbReference type="InterPro" id="IPR027417">
    <property type="entry name" value="P-loop_NTPase"/>
</dbReference>
<dbReference type="GO" id="GO:0005886">
    <property type="term" value="C:plasma membrane"/>
    <property type="evidence" value="ECO:0007669"/>
    <property type="project" value="UniProtKB-SubCell"/>
</dbReference>
<evidence type="ECO:0000259" key="8">
    <source>
        <dbReference type="PROSITE" id="PS50893"/>
    </source>
</evidence>
<dbReference type="InterPro" id="IPR017871">
    <property type="entry name" value="ABC_transporter-like_CS"/>
</dbReference>
<dbReference type="Pfam" id="PF00005">
    <property type="entry name" value="ABC_tran"/>
    <property type="match status" value="1"/>
</dbReference>
<evidence type="ECO:0000256" key="2">
    <source>
        <dbReference type="ARBA" id="ARBA00022692"/>
    </source>
</evidence>